<dbReference type="Proteomes" id="UP001204833">
    <property type="component" value="Unassembled WGS sequence"/>
</dbReference>
<dbReference type="InterPro" id="IPR001611">
    <property type="entry name" value="Leu-rich_rpt"/>
</dbReference>
<dbReference type="PANTHER" id="PTHR48051:SF1">
    <property type="entry name" value="RAS SUPPRESSOR PROTEIN 1"/>
    <property type="match status" value="1"/>
</dbReference>
<feature type="region of interest" description="Disordered" evidence="3">
    <location>
        <begin position="190"/>
        <end position="211"/>
    </location>
</feature>
<dbReference type="PANTHER" id="PTHR48051">
    <property type="match status" value="1"/>
</dbReference>
<dbReference type="EMBL" id="JAIHNG010000119">
    <property type="protein sequence ID" value="KAI5957977.1"/>
    <property type="molecule type" value="Genomic_DNA"/>
</dbReference>
<proteinExistence type="predicted"/>
<evidence type="ECO:0000313" key="5">
    <source>
        <dbReference type="Proteomes" id="UP001204833"/>
    </source>
</evidence>
<dbReference type="Pfam" id="PF12799">
    <property type="entry name" value="LRR_4"/>
    <property type="match status" value="1"/>
</dbReference>
<dbReference type="RefSeq" id="XP_051608612.1">
    <property type="nucleotide sequence ID" value="XM_051752134.1"/>
</dbReference>
<dbReference type="Gene3D" id="3.80.10.10">
    <property type="entry name" value="Ribonuclease Inhibitor"/>
    <property type="match status" value="1"/>
</dbReference>
<keyword evidence="5" id="KW-1185">Reference proteome</keyword>
<feature type="region of interest" description="Disordered" evidence="3">
    <location>
        <begin position="86"/>
        <end position="128"/>
    </location>
</feature>
<dbReference type="InterPro" id="IPR032675">
    <property type="entry name" value="LRR_dom_sf"/>
</dbReference>
<feature type="compositionally biased region" description="Acidic residues" evidence="3">
    <location>
        <begin position="93"/>
        <end position="109"/>
    </location>
</feature>
<dbReference type="PROSITE" id="PS51450">
    <property type="entry name" value="LRR"/>
    <property type="match status" value="1"/>
</dbReference>
<dbReference type="GeneID" id="76150844"/>
<dbReference type="InterPro" id="IPR003591">
    <property type="entry name" value="Leu-rich_rpt_typical-subtyp"/>
</dbReference>
<dbReference type="SMART" id="SM00369">
    <property type="entry name" value="LRR_TYP"/>
    <property type="match status" value="2"/>
</dbReference>
<evidence type="ECO:0000313" key="4">
    <source>
        <dbReference type="EMBL" id="KAI5957977.1"/>
    </source>
</evidence>
<keyword evidence="2" id="KW-0677">Repeat</keyword>
<name>A0AAD5FYE4_9ASCO</name>
<organism evidence="4 5">
    <name type="scientific">Candida theae</name>
    <dbReference type="NCBI Taxonomy" id="1198502"/>
    <lineage>
        <taxon>Eukaryota</taxon>
        <taxon>Fungi</taxon>
        <taxon>Dikarya</taxon>
        <taxon>Ascomycota</taxon>
        <taxon>Saccharomycotina</taxon>
        <taxon>Pichiomycetes</taxon>
        <taxon>Debaryomycetaceae</taxon>
        <taxon>Candida/Lodderomyces clade</taxon>
        <taxon>Candida</taxon>
    </lineage>
</organism>
<evidence type="ECO:0000256" key="1">
    <source>
        <dbReference type="ARBA" id="ARBA00022614"/>
    </source>
</evidence>
<evidence type="ECO:0000256" key="2">
    <source>
        <dbReference type="ARBA" id="ARBA00022737"/>
    </source>
</evidence>
<comment type="caution">
    <text evidence="4">The sequence shown here is derived from an EMBL/GenBank/DDBJ whole genome shotgun (WGS) entry which is preliminary data.</text>
</comment>
<dbReference type="InterPro" id="IPR050216">
    <property type="entry name" value="LRR_domain-containing"/>
</dbReference>
<feature type="region of interest" description="Disordered" evidence="3">
    <location>
        <begin position="140"/>
        <end position="176"/>
    </location>
</feature>
<gene>
    <name evidence="4" type="ORF">KGF57_002785</name>
</gene>
<dbReference type="GO" id="GO:0005737">
    <property type="term" value="C:cytoplasm"/>
    <property type="evidence" value="ECO:0007669"/>
    <property type="project" value="TreeGrafter"/>
</dbReference>
<evidence type="ECO:0000256" key="3">
    <source>
        <dbReference type="SAM" id="MobiDB-lite"/>
    </source>
</evidence>
<keyword evidence="1" id="KW-0433">Leucine-rich repeat</keyword>
<dbReference type="SUPFAM" id="SSF52058">
    <property type="entry name" value="L domain-like"/>
    <property type="match status" value="1"/>
</dbReference>
<dbReference type="InterPro" id="IPR025875">
    <property type="entry name" value="Leu-rich_rpt_4"/>
</dbReference>
<reference evidence="4 5" key="1">
    <citation type="journal article" date="2022" name="DNA Res.">
        <title>Genome analysis of five recently described species of the CUG-Ser clade uncovers Candida theae as a new hybrid lineage with pathogenic potential in the Candida parapsilosis species complex.</title>
        <authorList>
            <person name="Mixao V."/>
            <person name="Del Olmo V."/>
            <person name="Hegedusova E."/>
            <person name="Saus E."/>
            <person name="Pryszcz L."/>
            <person name="Cillingova A."/>
            <person name="Nosek J."/>
            <person name="Gabaldon T."/>
        </authorList>
    </citation>
    <scope>NUCLEOTIDE SEQUENCE [LARGE SCALE GENOMIC DNA]</scope>
    <source>
        <strain evidence="4 5">CBS 12239</strain>
    </source>
</reference>
<dbReference type="AlphaFoldDB" id="A0AAD5FYE4"/>
<sequence length="480" mass="54577">MEKQSFLLPFAFTKSSSFNESDVLNKTPRQKSVIDENAESIYHTRKTWGSHTIDRPTLHINGAAPSLKRRMGRSFNDKDDVKKIAIANRDSDSSSDFEEEPTMVDEDANDNNAQLPPSSPVGDGQRGNELMSEFDFATNPTTSFQIPKSPPKRHDNNRDSIKTSPQKPVSSEPDFGIDKFNRYRVSFNDRLKNAPSSSNADDQDDETKQEQRSIAYNKARTKILDAFENVKTVIDLQNMGLYEIPDEIKDLNNLVIIESFSEEASIEFPYQLYLTGNQLSQLSPSLFKFTKLQVLSLRRNKLKTIPPLIGKLENLIDLSLSSNKIEFLPYQILGLTKLSNFTAGPNPFLPVPENAITMSSKGATTFIPKLRSPVKCLASKVSELPTLKTLCLNIIAKHDVSYSETKLWKKHTPRMHHALIIEALRKGKFKDTCCECDIIVVEPMAEVIEWWDILQNRNVPLRRQFCSQRCVKRYENRLEA</sequence>
<protein>
    <submittedName>
        <fullName evidence="4">Uncharacterized protein</fullName>
    </submittedName>
</protein>
<accession>A0AAD5FYE4</accession>
<feature type="compositionally biased region" description="Basic and acidic residues" evidence="3">
    <location>
        <begin position="152"/>
        <end position="161"/>
    </location>
</feature>